<dbReference type="RefSeq" id="WP_188358635.1">
    <property type="nucleotide sequence ID" value="NZ_BMDC01000001.1"/>
</dbReference>
<proteinExistence type="predicted"/>
<dbReference type="Pfam" id="PF00583">
    <property type="entry name" value="Acetyltransf_1"/>
    <property type="match status" value="1"/>
</dbReference>
<dbReference type="PROSITE" id="PS51186">
    <property type="entry name" value="GNAT"/>
    <property type="match status" value="1"/>
</dbReference>
<dbReference type="GO" id="GO:0016747">
    <property type="term" value="F:acyltransferase activity, transferring groups other than amino-acyl groups"/>
    <property type="evidence" value="ECO:0007669"/>
    <property type="project" value="InterPro"/>
</dbReference>
<dbReference type="InterPro" id="IPR016181">
    <property type="entry name" value="Acyl_CoA_acyltransferase"/>
</dbReference>
<keyword evidence="3" id="KW-1185">Reference proteome</keyword>
<dbReference type="AlphaFoldDB" id="A0A917INM0"/>
<reference evidence="2 3" key="1">
    <citation type="journal article" date="2014" name="Int. J. Syst. Evol. Microbiol.">
        <title>Complete genome sequence of Corynebacterium casei LMG S-19264T (=DSM 44701T), isolated from a smear-ripened cheese.</title>
        <authorList>
            <consortium name="US DOE Joint Genome Institute (JGI-PGF)"/>
            <person name="Walter F."/>
            <person name="Albersmeier A."/>
            <person name="Kalinowski J."/>
            <person name="Ruckert C."/>
        </authorList>
    </citation>
    <scope>NUCLEOTIDE SEQUENCE [LARGE SCALE GENOMIC DNA]</scope>
    <source>
        <strain evidence="2 3">CCM 8669</strain>
    </source>
</reference>
<name>A0A917INM0_9MICC</name>
<dbReference type="CDD" id="cd04301">
    <property type="entry name" value="NAT_SF"/>
    <property type="match status" value="1"/>
</dbReference>
<dbReference type="EMBL" id="BMDC01000001">
    <property type="protein sequence ID" value="GGH57999.1"/>
    <property type="molecule type" value="Genomic_DNA"/>
</dbReference>
<dbReference type="Proteomes" id="UP000600171">
    <property type="component" value="Unassembled WGS sequence"/>
</dbReference>
<evidence type="ECO:0000259" key="1">
    <source>
        <dbReference type="PROSITE" id="PS51186"/>
    </source>
</evidence>
<gene>
    <name evidence="2" type="ORF">GCM10007359_03710</name>
</gene>
<sequence>MKTSNSAREAITTYERSRELETALMEADFCLPVGSIELARQHRAAQLTSQRLKLTEMQPWRRRYSDSHFEMRLGNYRGLTIICAQHERVREELAALLPGDEGNWAGDYNKLKKVNDFLSPFALQSSGTALFFTPGRSLFNTQHLEPPAGYSFRWLTPSEIEDYRGNNPFPNALGFSKDRPDVQALAAEYENQVIGVAGASDDSSIARQIGVDVLFDHQQRGLATALVQKLALAVLDEGFLPFYGTSPSHVPSQNVALRAGLEPCWFEYVSTSLLDVNVN</sequence>
<dbReference type="SUPFAM" id="SSF55729">
    <property type="entry name" value="Acyl-CoA N-acyltransferases (Nat)"/>
    <property type="match status" value="1"/>
</dbReference>
<dbReference type="InterPro" id="IPR000182">
    <property type="entry name" value="GNAT_dom"/>
</dbReference>
<organism evidence="2 3">
    <name type="scientific">Rothia aerolata</name>
    <dbReference type="NCBI Taxonomy" id="1812262"/>
    <lineage>
        <taxon>Bacteria</taxon>
        <taxon>Bacillati</taxon>
        <taxon>Actinomycetota</taxon>
        <taxon>Actinomycetes</taxon>
        <taxon>Micrococcales</taxon>
        <taxon>Micrococcaceae</taxon>
        <taxon>Rothia</taxon>
    </lineage>
</organism>
<feature type="domain" description="N-acetyltransferase" evidence="1">
    <location>
        <begin position="150"/>
        <end position="279"/>
    </location>
</feature>
<comment type="caution">
    <text evidence="2">The sequence shown here is derived from an EMBL/GenBank/DDBJ whole genome shotgun (WGS) entry which is preliminary data.</text>
</comment>
<evidence type="ECO:0000313" key="2">
    <source>
        <dbReference type="EMBL" id="GGH57999.1"/>
    </source>
</evidence>
<protein>
    <recommendedName>
        <fullName evidence="1">N-acetyltransferase domain-containing protein</fullName>
    </recommendedName>
</protein>
<evidence type="ECO:0000313" key="3">
    <source>
        <dbReference type="Proteomes" id="UP000600171"/>
    </source>
</evidence>
<dbReference type="Gene3D" id="3.40.630.30">
    <property type="match status" value="1"/>
</dbReference>
<accession>A0A917INM0</accession>